<dbReference type="Proteomes" id="UP000276254">
    <property type="component" value="Plasmid unnamed1"/>
</dbReference>
<evidence type="ECO:0000256" key="3">
    <source>
        <dbReference type="ARBA" id="ARBA00023163"/>
    </source>
</evidence>
<dbReference type="InterPro" id="IPR009057">
    <property type="entry name" value="Homeodomain-like_sf"/>
</dbReference>
<evidence type="ECO:0000256" key="2">
    <source>
        <dbReference type="ARBA" id="ARBA00023125"/>
    </source>
</evidence>
<dbReference type="Pfam" id="PF00440">
    <property type="entry name" value="TetR_N"/>
    <property type="match status" value="1"/>
</dbReference>
<dbReference type="Pfam" id="PF19352">
    <property type="entry name" value="TetR_C_38"/>
    <property type="match status" value="1"/>
</dbReference>
<dbReference type="PANTHER" id="PTHR30055:SF234">
    <property type="entry name" value="HTH-TYPE TRANSCRIPTIONAL REGULATOR BETI"/>
    <property type="match status" value="1"/>
</dbReference>
<dbReference type="PANTHER" id="PTHR30055">
    <property type="entry name" value="HTH-TYPE TRANSCRIPTIONAL REGULATOR RUTR"/>
    <property type="match status" value="1"/>
</dbReference>
<dbReference type="GO" id="GO:0000976">
    <property type="term" value="F:transcription cis-regulatory region binding"/>
    <property type="evidence" value="ECO:0007669"/>
    <property type="project" value="TreeGrafter"/>
</dbReference>
<proteinExistence type="predicted"/>
<reference evidence="7 8" key="1">
    <citation type="submission" date="2018-09" db="EMBL/GenBank/DDBJ databases">
        <title>Sphingomonas peninsula sp. nov., isolated from fildes peninsula, Antarctic soil.</title>
        <authorList>
            <person name="Yingchao G."/>
        </authorList>
    </citation>
    <scope>NUCLEOTIDE SEQUENCE [LARGE SCALE GENOMIC DNA]</scope>
    <source>
        <strain evidence="7 8">YZ-8</strain>
        <plasmid evidence="7 8">unnamed1</plasmid>
    </source>
</reference>
<evidence type="ECO:0000256" key="5">
    <source>
        <dbReference type="SAM" id="MobiDB-lite"/>
    </source>
</evidence>
<keyword evidence="2 4" id="KW-0238">DNA-binding</keyword>
<dbReference type="InterPro" id="IPR050109">
    <property type="entry name" value="HTH-type_TetR-like_transc_reg"/>
</dbReference>
<evidence type="ECO:0000256" key="4">
    <source>
        <dbReference type="PROSITE-ProRule" id="PRU00335"/>
    </source>
</evidence>
<dbReference type="Gene3D" id="1.10.357.10">
    <property type="entry name" value="Tetracycline Repressor, domain 2"/>
    <property type="match status" value="1"/>
</dbReference>
<dbReference type="PROSITE" id="PS50977">
    <property type="entry name" value="HTH_TETR_2"/>
    <property type="match status" value="1"/>
</dbReference>
<dbReference type="KEGG" id="spha:D3Y57_03250"/>
<dbReference type="AlphaFoldDB" id="A0A494TGW9"/>
<name>A0A494TGW9_SPHPE</name>
<dbReference type="InterPro" id="IPR036271">
    <property type="entry name" value="Tet_transcr_reg_TetR-rel_C_sf"/>
</dbReference>
<accession>A0A494TGW9</accession>
<geneLocation type="plasmid" evidence="7">
    <name>unnamed1</name>
</geneLocation>
<feature type="domain" description="HTH tetR-type" evidence="6">
    <location>
        <begin position="20"/>
        <end position="80"/>
    </location>
</feature>
<feature type="compositionally biased region" description="Polar residues" evidence="5">
    <location>
        <begin position="1"/>
        <end position="16"/>
    </location>
</feature>
<protein>
    <submittedName>
        <fullName evidence="7">TetR/AcrR family transcriptional regulator</fullName>
    </submittedName>
</protein>
<dbReference type="InterPro" id="IPR001647">
    <property type="entry name" value="HTH_TetR"/>
</dbReference>
<keyword evidence="3" id="KW-0804">Transcription</keyword>
<gene>
    <name evidence="7" type="ORF">D3Y57_03250</name>
</gene>
<keyword evidence="1" id="KW-0805">Transcription regulation</keyword>
<dbReference type="GO" id="GO:0003700">
    <property type="term" value="F:DNA-binding transcription factor activity"/>
    <property type="evidence" value="ECO:0007669"/>
    <property type="project" value="TreeGrafter"/>
</dbReference>
<evidence type="ECO:0000259" key="6">
    <source>
        <dbReference type="PROSITE" id="PS50977"/>
    </source>
</evidence>
<keyword evidence="7" id="KW-0614">Plasmid</keyword>
<dbReference type="SUPFAM" id="SSF46689">
    <property type="entry name" value="Homeodomain-like"/>
    <property type="match status" value="1"/>
</dbReference>
<dbReference type="EMBL" id="CP032828">
    <property type="protein sequence ID" value="AYJ85071.1"/>
    <property type="molecule type" value="Genomic_DNA"/>
</dbReference>
<evidence type="ECO:0000313" key="8">
    <source>
        <dbReference type="Proteomes" id="UP000276254"/>
    </source>
</evidence>
<dbReference type="SUPFAM" id="SSF48498">
    <property type="entry name" value="Tetracyclin repressor-like, C-terminal domain"/>
    <property type="match status" value="1"/>
</dbReference>
<keyword evidence="8" id="KW-1185">Reference proteome</keyword>
<evidence type="ECO:0000256" key="1">
    <source>
        <dbReference type="ARBA" id="ARBA00023015"/>
    </source>
</evidence>
<dbReference type="RefSeq" id="WP_162986913.1">
    <property type="nucleotide sequence ID" value="NZ_CP032828.1"/>
</dbReference>
<dbReference type="Gene3D" id="1.10.10.60">
    <property type="entry name" value="Homeodomain-like"/>
    <property type="match status" value="1"/>
</dbReference>
<dbReference type="InterPro" id="IPR011075">
    <property type="entry name" value="TetR_C"/>
</dbReference>
<feature type="DNA-binding region" description="H-T-H motif" evidence="4">
    <location>
        <begin position="43"/>
        <end position="62"/>
    </location>
</feature>
<evidence type="ECO:0000313" key="7">
    <source>
        <dbReference type="EMBL" id="AYJ85071.1"/>
    </source>
</evidence>
<feature type="region of interest" description="Disordered" evidence="5">
    <location>
        <begin position="1"/>
        <end position="20"/>
    </location>
</feature>
<sequence length="229" mass="25592">MKRLTPEQNQSGQTMGSKGLRTRRKIIDTTVELLATTPLRDLKVVDIAQMANVSAATFYVYFDTVIDVVLAATAELSQSTPEILAIVNAPWDHATGHDRAVEMVESYIRYWDEHRPLMRTRNLAAEEGDERFVGMRERSILPLMLAMVEQIEAAQRDGRVARGFVPYASAGTLLMMLERLGALAHIYNGRGRVTFPQMKIAAAHTVTAGFGWSVIDEVEREETKRAVSN</sequence>
<organism evidence="7 8">
    <name type="scientific">Sphingomonas paeninsulae</name>
    <dbReference type="NCBI Taxonomy" id="2319844"/>
    <lineage>
        <taxon>Bacteria</taxon>
        <taxon>Pseudomonadati</taxon>
        <taxon>Pseudomonadota</taxon>
        <taxon>Alphaproteobacteria</taxon>
        <taxon>Sphingomonadales</taxon>
        <taxon>Sphingomonadaceae</taxon>
        <taxon>Sphingomonas</taxon>
    </lineage>
</organism>